<organism evidence="1 2">
    <name type="scientific">Cryobacterium arcticum</name>
    <dbReference type="NCBI Taxonomy" id="670052"/>
    <lineage>
        <taxon>Bacteria</taxon>
        <taxon>Bacillati</taxon>
        <taxon>Actinomycetota</taxon>
        <taxon>Actinomycetes</taxon>
        <taxon>Micrococcales</taxon>
        <taxon>Microbacteriaceae</taxon>
        <taxon>Cryobacterium</taxon>
    </lineage>
</organism>
<dbReference type="Proteomes" id="UP000246722">
    <property type="component" value="Unassembled WGS sequence"/>
</dbReference>
<dbReference type="OrthoDB" id="7595245at2"/>
<name>A0A317ZKT0_9MICO</name>
<dbReference type="RefSeq" id="WP_110126817.1">
    <property type="nucleotide sequence ID" value="NZ_QHLY01000012.1"/>
</dbReference>
<reference evidence="1 2" key="1">
    <citation type="submission" date="2018-05" db="EMBL/GenBank/DDBJ databases">
        <title>Genetic diversity of glacier-inhabiting Cryobacterium bacteria in China and description of Cryobacterium mengkeensis sp. nov. and Arthrobacter glacialis sp. nov.</title>
        <authorList>
            <person name="Liu Q."/>
            <person name="Xin Y.-H."/>
        </authorList>
    </citation>
    <scope>NUCLEOTIDE SEQUENCE [LARGE SCALE GENOMIC DNA]</scope>
    <source>
        <strain evidence="1 2">SK-1</strain>
    </source>
</reference>
<keyword evidence="2" id="KW-1185">Reference proteome</keyword>
<accession>A0A317ZKT0</accession>
<sequence>MQIMRSIESINPRYRSVFTRLTVHHVATFENLLDLIRNEQATHPDISVFITLDDLGQALYTSMHATESDELEIVTDDLDFLGDTRAEEARELRQFAHTSAQLAAPGLRRTWADLRGTREGTAETVDALVAMNDNPVEVLDDVILVMHVPADDETAAIAAVPNGYFSDDWNIFENHAVAQHLANGYGYRPLGIGASWIGFVREAPLAAPDAKRLVADLTEIYGAPEAPGWESLGAVLTRQATLFLGYTDGFEE</sequence>
<evidence type="ECO:0000313" key="1">
    <source>
        <dbReference type="EMBL" id="PXA67132.1"/>
    </source>
</evidence>
<dbReference type="EMBL" id="QHLY01000012">
    <property type="protein sequence ID" value="PXA67132.1"/>
    <property type="molecule type" value="Genomic_DNA"/>
</dbReference>
<evidence type="ECO:0000313" key="2">
    <source>
        <dbReference type="Proteomes" id="UP000246722"/>
    </source>
</evidence>
<gene>
    <name evidence="1" type="ORF">CTB96_10225</name>
</gene>
<evidence type="ECO:0008006" key="3">
    <source>
        <dbReference type="Google" id="ProtNLM"/>
    </source>
</evidence>
<protein>
    <recommendedName>
        <fullName evidence="3">DUF4253 domain-containing protein</fullName>
    </recommendedName>
</protein>
<dbReference type="AlphaFoldDB" id="A0A317ZKT0"/>
<proteinExistence type="predicted"/>
<comment type="caution">
    <text evidence="1">The sequence shown here is derived from an EMBL/GenBank/DDBJ whole genome shotgun (WGS) entry which is preliminary data.</text>
</comment>